<evidence type="ECO:0000256" key="2">
    <source>
        <dbReference type="ARBA" id="ARBA00023012"/>
    </source>
</evidence>
<accession>A0A7T6APT1</accession>
<keyword evidence="3" id="KW-0805">Transcription regulation</keyword>
<evidence type="ECO:0000313" key="8">
    <source>
        <dbReference type="Proteomes" id="UP000596092"/>
    </source>
</evidence>
<dbReference type="AlphaFoldDB" id="A0A7T6APT1"/>
<dbReference type="Gene3D" id="3.40.50.2300">
    <property type="match status" value="1"/>
</dbReference>
<evidence type="ECO:0000256" key="4">
    <source>
        <dbReference type="ARBA" id="ARBA00023163"/>
    </source>
</evidence>
<keyword evidence="1 5" id="KW-0597">Phosphoprotein</keyword>
<evidence type="ECO:0000259" key="6">
    <source>
        <dbReference type="PROSITE" id="PS50110"/>
    </source>
</evidence>
<dbReference type="Pfam" id="PF00072">
    <property type="entry name" value="Response_reg"/>
    <property type="match status" value="1"/>
</dbReference>
<keyword evidence="4" id="KW-0804">Transcription</keyword>
<evidence type="ECO:0000256" key="5">
    <source>
        <dbReference type="PROSITE-ProRule" id="PRU00169"/>
    </source>
</evidence>
<reference evidence="7 8" key="1">
    <citation type="submission" date="2020-05" db="EMBL/GenBank/DDBJ databases">
        <title>Complete genome of Desulfobulbus oligotrophicus.</title>
        <authorList>
            <person name="Podar M."/>
        </authorList>
    </citation>
    <scope>NUCLEOTIDE SEQUENCE [LARGE SCALE GENOMIC DNA]</scope>
    <source>
        <strain evidence="7 8">Prop6</strain>
    </source>
</reference>
<proteinExistence type="predicted"/>
<protein>
    <submittedName>
        <fullName evidence="7">Response regulator</fullName>
    </submittedName>
</protein>
<keyword evidence="8" id="KW-1185">Reference proteome</keyword>
<dbReference type="PROSITE" id="PS50110">
    <property type="entry name" value="RESPONSE_REGULATORY"/>
    <property type="match status" value="1"/>
</dbReference>
<dbReference type="PANTHER" id="PTHR44591">
    <property type="entry name" value="STRESS RESPONSE REGULATOR PROTEIN 1"/>
    <property type="match status" value="1"/>
</dbReference>
<dbReference type="EMBL" id="CP054140">
    <property type="protein sequence ID" value="QQG64988.1"/>
    <property type="molecule type" value="Genomic_DNA"/>
</dbReference>
<sequence>MALYTVLIVDDEEEFREMTTKRLTKRDLECESAPDGDTALEMITRKNYDVVLLDVKMPGRDGIETLREIKRIAPMTEVVMLTGHASVESGINGIKYGAFDYLMKPMELDPLVEKLNAAYERKRSQQEKIEMAQIKKDMSRPS</sequence>
<evidence type="ECO:0000256" key="1">
    <source>
        <dbReference type="ARBA" id="ARBA00022553"/>
    </source>
</evidence>
<dbReference type="PANTHER" id="PTHR44591:SF14">
    <property type="entry name" value="PROTEIN PILG"/>
    <property type="match status" value="1"/>
</dbReference>
<dbReference type="KEGG" id="dog:HP555_03460"/>
<dbReference type="GO" id="GO:0000160">
    <property type="term" value="P:phosphorelay signal transduction system"/>
    <property type="evidence" value="ECO:0007669"/>
    <property type="project" value="UniProtKB-KW"/>
</dbReference>
<dbReference type="InterPro" id="IPR050595">
    <property type="entry name" value="Bact_response_regulator"/>
</dbReference>
<dbReference type="RefSeq" id="WP_199263804.1">
    <property type="nucleotide sequence ID" value="NZ_CP054140.1"/>
</dbReference>
<dbReference type="InterPro" id="IPR011006">
    <property type="entry name" value="CheY-like_superfamily"/>
</dbReference>
<dbReference type="Proteomes" id="UP000596092">
    <property type="component" value="Chromosome"/>
</dbReference>
<name>A0A7T6APT1_9BACT</name>
<dbReference type="InterPro" id="IPR001789">
    <property type="entry name" value="Sig_transdc_resp-reg_receiver"/>
</dbReference>
<evidence type="ECO:0000313" key="7">
    <source>
        <dbReference type="EMBL" id="QQG64988.1"/>
    </source>
</evidence>
<dbReference type="SMART" id="SM00448">
    <property type="entry name" value="REC"/>
    <property type="match status" value="1"/>
</dbReference>
<organism evidence="7 8">
    <name type="scientific">Desulfobulbus oligotrophicus</name>
    <dbReference type="NCBI Taxonomy" id="1909699"/>
    <lineage>
        <taxon>Bacteria</taxon>
        <taxon>Pseudomonadati</taxon>
        <taxon>Thermodesulfobacteriota</taxon>
        <taxon>Desulfobulbia</taxon>
        <taxon>Desulfobulbales</taxon>
        <taxon>Desulfobulbaceae</taxon>
        <taxon>Desulfobulbus</taxon>
    </lineage>
</organism>
<dbReference type="FunFam" id="3.40.50.2300:FF:000018">
    <property type="entry name" value="DNA-binding transcriptional regulator NtrC"/>
    <property type="match status" value="1"/>
</dbReference>
<gene>
    <name evidence="7" type="ORF">HP555_03460</name>
</gene>
<keyword evidence="2" id="KW-0902">Two-component regulatory system</keyword>
<dbReference type="SUPFAM" id="SSF52172">
    <property type="entry name" value="CheY-like"/>
    <property type="match status" value="1"/>
</dbReference>
<feature type="domain" description="Response regulatory" evidence="6">
    <location>
        <begin position="5"/>
        <end position="119"/>
    </location>
</feature>
<evidence type="ECO:0000256" key="3">
    <source>
        <dbReference type="ARBA" id="ARBA00023015"/>
    </source>
</evidence>
<feature type="modified residue" description="4-aspartylphosphate" evidence="5">
    <location>
        <position position="54"/>
    </location>
</feature>